<evidence type="ECO:0000256" key="1">
    <source>
        <dbReference type="SAM" id="SignalP"/>
    </source>
</evidence>
<sequence length="300" mass="33766">MKNKKDKARRVLLPGLLLTISWYAIAQVDEISPSIEQPPQLRQAVPDANGSTPVMPSDKLHQINNFLESTTAVHQYDFTAVRGQNVLITTPDSDYNQKWKLEYQVEGGEWQPKRNNGAEKVTGLNAGTQVSVRILATDGAVFDSTGYRVVFGSFPHLNYDLHHEAGFRLIPYGFTDPPFLATQALTEAMLDATFTDSKAFPLEGGVMGFFLEVENDGDMTYTSDSSGKIMQLIKFGRCEGGKLADNFTYYSENGRETWSTRYQVKSYRASNVLPEQLADKPHTYNFGHVCKRWLTNWSRN</sequence>
<dbReference type="EMBL" id="CP046441">
    <property type="protein sequence ID" value="QGT80719.1"/>
    <property type="molecule type" value="Genomic_DNA"/>
</dbReference>
<gene>
    <name evidence="2" type="ORF">GMO17_05765</name>
</gene>
<name>A0AAE6QE32_9PSED</name>
<evidence type="ECO:0008006" key="4">
    <source>
        <dbReference type="Google" id="ProtNLM"/>
    </source>
</evidence>
<dbReference type="Proteomes" id="UP000423413">
    <property type="component" value="Chromosome"/>
</dbReference>
<feature type="chain" id="PRO_5042228438" description="Lipoprotein" evidence="1">
    <location>
        <begin position="27"/>
        <end position="300"/>
    </location>
</feature>
<protein>
    <recommendedName>
        <fullName evidence="4">Lipoprotein</fullName>
    </recommendedName>
</protein>
<dbReference type="AlphaFoldDB" id="A0AAE6QE32"/>
<evidence type="ECO:0000313" key="2">
    <source>
        <dbReference type="EMBL" id="QGT80719.1"/>
    </source>
</evidence>
<keyword evidence="1" id="KW-0732">Signal</keyword>
<accession>A0AAE6QE32</accession>
<evidence type="ECO:0000313" key="3">
    <source>
        <dbReference type="Proteomes" id="UP000423413"/>
    </source>
</evidence>
<dbReference type="RefSeq" id="WP_191867580.1">
    <property type="nucleotide sequence ID" value="NZ_CP046441.1"/>
</dbReference>
<feature type="signal peptide" evidence="1">
    <location>
        <begin position="1"/>
        <end position="26"/>
    </location>
</feature>
<reference evidence="2 3" key="1">
    <citation type="submission" date="2019-11" db="EMBL/GenBank/DDBJ databases">
        <title>Complete genome sequence of Pseudomonas syringae pv. coronafaciens isolate B19001 originated in imported oat cereal.</title>
        <authorList>
            <person name="Kim S.M."/>
            <person name="Lee B.C."/>
            <person name="Seo S.J."/>
            <person name="Lee J.E."/>
            <person name="Choi N.J."/>
            <person name="Park J.H."/>
        </authorList>
    </citation>
    <scope>NUCLEOTIDE SEQUENCE [LARGE SCALE GENOMIC DNA]</scope>
    <source>
        <strain evidence="2 3">B19001</strain>
    </source>
</reference>
<organism evidence="2 3">
    <name type="scientific">Pseudomonas coronafaciens pv. coronafaciens</name>
    <dbReference type="NCBI Taxonomy" id="235275"/>
    <lineage>
        <taxon>Bacteria</taxon>
        <taxon>Pseudomonadati</taxon>
        <taxon>Pseudomonadota</taxon>
        <taxon>Gammaproteobacteria</taxon>
        <taxon>Pseudomonadales</taxon>
        <taxon>Pseudomonadaceae</taxon>
        <taxon>Pseudomonas</taxon>
        <taxon>Pseudomonas coronafaciens</taxon>
    </lineage>
</organism>
<proteinExistence type="predicted"/>